<feature type="region of interest" description="Disordered" evidence="1">
    <location>
        <begin position="1"/>
        <end position="47"/>
    </location>
</feature>
<organism evidence="3 4">
    <name type="scientific">Caenorhabditis japonica</name>
    <dbReference type="NCBI Taxonomy" id="281687"/>
    <lineage>
        <taxon>Eukaryota</taxon>
        <taxon>Metazoa</taxon>
        <taxon>Ecdysozoa</taxon>
        <taxon>Nematoda</taxon>
        <taxon>Chromadorea</taxon>
        <taxon>Rhabditida</taxon>
        <taxon>Rhabditina</taxon>
        <taxon>Rhabditomorpha</taxon>
        <taxon>Rhabditoidea</taxon>
        <taxon>Rhabditidae</taxon>
        <taxon>Peloderinae</taxon>
        <taxon>Caenorhabditis</taxon>
    </lineage>
</organism>
<keyword evidence="4" id="KW-1185">Reference proteome</keyword>
<feature type="compositionally biased region" description="Basic and acidic residues" evidence="1">
    <location>
        <begin position="19"/>
        <end position="47"/>
    </location>
</feature>
<sequence length="300" mass="34621">MPKRKLRGQTQLEQATGRAEMKTRSRTDLMDRLAQRPPRSEEMDADQKWSDVWPAARTFAASVVPLPVRMGSRPNTEKRAPFKKEGNLELVKIPNFLHLTPAAIQQHCEAIKKFCTPFPPELLNTPELAKTELPISVDYNTYVHQGTNIRDIRSRVVTMKVQVAALKFSEHALEKFARLAANRYDETTGILTIITDRCHTRKQNIDYAYYLLTVLYHEALKVESWEKLSARADALKVDFDGSTTKSRLVEIIEKTHVDEKSMESFGKMWNEYRNTEETPEKTREYARRAKEILGLRKAEV</sequence>
<proteinExistence type="predicted"/>
<protein>
    <submittedName>
        <fullName evidence="3">MRP-S28 domain-containing protein</fullName>
    </submittedName>
</protein>
<dbReference type="Pfam" id="PF10213">
    <property type="entry name" value="MRP-S28"/>
    <property type="match status" value="1"/>
</dbReference>
<dbReference type="GO" id="GO:0032543">
    <property type="term" value="P:mitochondrial translation"/>
    <property type="evidence" value="ECO:0007669"/>
    <property type="project" value="InterPro"/>
</dbReference>
<dbReference type="Proteomes" id="UP000005237">
    <property type="component" value="Unassembled WGS sequence"/>
</dbReference>
<dbReference type="PANTHER" id="PTHR13490">
    <property type="entry name" value="MITOCHONDRIAL 28S RIBOSOMAL PROTEIN S28"/>
    <property type="match status" value="1"/>
</dbReference>
<evidence type="ECO:0000256" key="1">
    <source>
        <dbReference type="SAM" id="MobiDB-lite"/>
    </source>
</evidence>
<reference evidence="3" key="2">
    <citation type="submission" date="2022-06" db="UniProtKB">
        <authorList>
            <consortium name="EnsemblMetazoa"/>
        </authorList>
    </citation>
    <scope>IDENTIFICATION</scope>
    <source>
        <strain evidence="3">DF5081</strain>
    </source>
</reference>
<dbReference type="InterPro" id="IPR039848">
    <property type="entry name" value="Ribosomal_mS35_mt"/>
</dbReference>
<feature type="domain" description="Small ribosomal subunit protein mS35 mitochondrial conserved" evidence="2">
    <location>
        <begin position="131"/>
        <end position="221"/>
    </location>
</feature>
<dbReference type="GO" id="GO:0003735">
    <property type="term" value="F:structural constituent of ribosome"/>
    <property type="evidence" value="ECO:0007669"/>
    <property type="project" value="InterPro"/>
</dbReference>
<dbReference type="EnsemblMetazoa" id="CJA08108.1">
    <property type="protein sequence ID" value="CJA08108.1"/>
    <property type="gene ID" value="WBGene00127312"/>
</dbReference>
<evidence type="ECO:0000313" key="3">
    <source>
        <dbReference type="EnsemblMetazoa" id="CJA08108.1"/>
    </source>
</evidence>
<dbReference type="InterPro" id="IPR019349">
    <property type="entry name" value="Ribosomal_mS35_mit"/>
</dbReference>
<reference evidence="4" key="1">
    <citation type="submission" date="2010-08" db="EMBL/GenBank/DDBJ databases">
        <authorList>
            <consortium name="Caenorhabditis japonica Sequencing Consortium"/>
            <person name="Wilson R.K."/>
        </authorList>
    </citation>
    <scope>NUCLEOTIDE SEQUENCE [LARGE SCALE GENOMIC DNA]</scope>
    <source>
        <strain evidence="4">DF5081</strain>
    </source>
</reference>
<name>A0A8R1HW53_CAEJA</name>
<dbReference type="GO" id="GO:0005763">
    <property type="term" value="C:mitochondrial small ribosomal subunit"/>
    <property type="evidence" value="ECO:0007669"/>
    <property type="project" value="TreeGrafter"/>
</dbReference>
<evidence type="ECO:0000259" key="2">
    <source>
        <dbReference type="Pfam" id="PF10213"/>
    </source>
</evidence>
<evidence type="ECO:0000313" key="4">
    <source>
        <dbReference type="Proteomes" id="UP000005237"/>
    </source>
</evidence>
<dbReference type="AlphaFoldDB" id="A0A8R1HW53"/>
<accession>A0A8R1HW53</accession>
<dbReference type="PANTHER" id="PTHR13490:SF0">
    <property type="entry name" value="SMALL RIBOSOMAL SUBUNIT PROTEIN MS35"/>
    <property type="match status" value="1"/>
</dbReference>